<protein>
    <recommendedName>
        <fullName evidence="3">Glycosyl transferase</fullName>
    </recommendedName>
</protein>
<dbReference type="PANTHER" id="PTHR12526">
    <property type="entry name" value="GLYCOSYLTRANSFERASE"/>
    <property type="match status" value="1"/>
</dbReference>
<dbReference type="EMBL" id="JH692065">
    <property type="protein sequence ID" value="EIP85937.1"/>
    <property type="molecule type" value="Genomic_DNA"/>
</dbReference>
<name>A0ABN0G169_9BURK</name>
<dbReference type="Pfam" id="PF13692">
    <property type="entry name" value="Glyco_trans_1_4"/>
    <property type="match status" value="1"/>
</dbReference>
<reference evidence="2" key="1">
    <citation type="journal article" date="2012" name="J. Bacteriol.">
        <title>Revised Genome Sequence of Burkholderia thailandensis MSMB43 with Improved Annotation.</title>
        <authorList>
            <person name="Zhuo Y."/>
            <person name="Liu L."/>
            <person name="Wang Q."/>
            <person name="Liu X."/>
            <person name="Ren B."/>
            <person name="Liu M."/>
            <person name="Ni P."/>
            <person name="Cheng Y.Q."/>
            <person name="Zhang L."/>
        </authorList>
    </citation>
    <scope>NUCLEOTIDE SEQUENCE [LARGE SCALE GENOMIC DNA]</scope>
    <source>
        <strain evidence="2">MSMB43</strain>
    </source>
</reference>
<organism evidence="1 2">
    <name type="scientific">Burkholderia humptydooensis MSMB43</name>
    <dbReference type="NCBI Taxonomy" id="441157"/>
    <lineage>
        <taxon>Bacteria</taxon>
        <taxon>Pseudomonadati</taxon>
        <taxon>Pseudomonadota</taxon>
        <taxon>Betaproteobacteria</taxon>
        <taxon>Burkholderiales</taxon>
        <taxon>Burkholderiaceae</taxon>
        <taxon>Burkholderia</taxon>
        <taxon>pseudomallei group</taxon>
    </lineage>
</organism>
<accession>A0ABN0G169</accession>
<proteinExistence type="predicted"/>
<dbReference type="PANTHER" id="PTHR12526:SF634">
    <property type="entry name" value="BLL3361 PROTEIN"/>
    <property type="match status" value="1"/>
</dbReference>
<sequence length="397" mass="44899">MRNERHVADSIDSGWSFRMTVTKVHVHLFYGADPRTYRKGDDIGCLYGYHHAESEEFTLTYSRDAREGRLVGIGRRALKYALGFDLMHAWRNRAELLESDVIWTHTEQEHLAAAFVLKLSGARGARPLLLAQSVWLLDKWPGYGFVRRWAYRKLIGRADVLTTLARNNAELCRRYLRRDALQVYYGLNTQDFPIGAPDAWSPHRPLRIAAIGNDRDRDWKTFVGAFGGDSRYDVRLATRRRIPRALHAPNVEIAPASGIVKQRELYDWADLIVVPLRPNHHASGITVMLEAAAVGKPMIVTDVGGLRDYFPHGTATYVQPFDAPALRRAADALAARPDQALARAQAAARRLRERDLTTQQFAAQHVRITRDLLTRRRAQQAAEAALSFADSRSRSNG</sequence>
<dbReference type="SUPFAM" id="SSF53756">
    <property type="entry name" value="UDP-Glycosyltransferase/glycogen phosphorylase"/>
    <property type="match status" value="1"/>
</dbReference>
<dbReference type="Proteomes" id="UP000004682">
    <property type="component" value="Unassembled WGS sequence"/>
</dbReference>
<keyword evidence="2" id="KW-1185">Reference proteome</keyword>
<evidence type="ECO:0000313" key="1">
    <source>
        <dbReference type="EMBL" id="EIP85937.1"/>
    </source>
</evidence>
<dbReference type="Gene3D" id="3.40.50.2000">
    <property type="entry name" value="Glycogen Phosphorylase B"/>
    <property type="match status" value="1"/>
</dbReference>
<evidence type="ECO:0008006" key="3">
    <source>
        <dbReference type="Google" id="ProtNLM"/>
    </source>
</evidence>
<evidence type="ECO:0000313" key="2">
    <source>
        <dbReference type="Proteomes" id="UP000004682"/>
    </source>
</evidence>
<gene>
    <name evidence="1" type="ORF">A33K_17027</name>
</gene>